<name>A0A516Q324_9ACTN</name>
<evidence type="ECO:0000313" key="2">
    <source>
        <dbReference type="Proteomes" id="UP000319263"/>
    </source>
</evidence>
<keyword evidence="2" id="KW-1185">Reference proteome</keyword>
<accession>A0A516Q324</accession>
<dbReference type="Proteomes" id="UP000319263">
    <property type="component" value="Chromosome"/>
</dbReference>
<dbReference type="KEGG" id="mik:FOE78_19690"/>
<evidence type="ECO:0000313" key="1">
    <source>
        <dbReference type="EMBL" id="QDP97833.1"/>
    </source>
</evidence>
<sequence>MSISFGPELVGTTAKTLQVLLRRALDGTELTEPQWVTLRLAGRGESADADALVAAARDRAHFENAADLVETLTARDLLADGALTESARTLMAGVRERTAALAGGLWEDLPAADVAATERILNTLLERGREVLSRAA</sequence>
<reference evidence="1 2" key="1">
    <citation type="submission" date="2019-07" db="EMBL/GenBank/DDBJ databases">
        <title>Microlunatus dokdonensis sp. nov. isolated from the rhizospheric soil of the wild plant Elymus tsukushiensis.</title>
        <authorList>
            <person name="Ghim S.-Y."/>
            <person name="Hwang Y.-J."/>
            <person name="Son J.-S."/>
            <person name="Shin J.-H."/>
        </authorList>
    </citation>
    <scope>NUCLEOTIDE SEQUENCE [LARGE SCALE GENOMIC DNA]</scope>
    <source>
        <strain evidence="1 2">KUDC0627</strain>
    </source>
</reference>
<dbReference type="EMBL" id="CP041692">
    <property type="protein sequence ID" value="QDP97833.1"/>
    <property type="molecule type" value="Genomic_DNA"/>
</dbReference>
<dbReference type="OrthoDB" id="4550567at2"/>
<protein>
    <submittedName>
        <fullName evidence="1">MarR family transcriptional regulator</fullName>
    </submittedName>
</protein>
<dbReference type="AlphaFoldDB" id="A0A516Q324"/>
<gene>
    <name evidence="1" type="ORF">FOE78_19690</name>
</gene>
<organism evidence="1 2">
    <name type="scientific">Microlunatus elymi</name>
    <dbReference type="NCBI Taxonomy" id="2596828"/>
    <lineage>
        <taxon>Bacteria</taxon>
        <taxon>Bacillati</taxon>
        <taxon>Actinomycetota</taxon>
        <taxon>Actinomycetes</taxon>
        <taxon>Propionibacteriales</taxon>
        <taxon>Propionibacteriaceae</taxon>
        <taxon>Microlunatus</taxon>
    </lineage>
</organism>
<proteinExistence type="predicted"/>
<dbReference type="RefSeq" id="WP_143987787.1">
    <property type="nucleotide sequence ID" value="NZ_CP041692.1"/>
</dbReference>